<dbReference type="EMBL" id="KN847493">
    <property type="protein sequence ID" value="KIW18121.1"/>
    <property type="molecule type" value="Genomic_DNA"/>
</dbReference>
<dbReference type="InterPro" id="IPR004827">
    <property type="entry name" value="bZIP"/>
</dbReference>
<dbReference type="SMART" id="SM00338">
    <property type="entry name" value="BRLZ"/>
    <property type="match status" value="1"/>
</dbReference>
<sequence>MQTQAQPQRVTAMGTKDNTNLLEQPYSSQPVRQSWGASASAAFWSNFDHSTSALVEWEHSTHSGQASTSSSSSSTHKDVPTSDSFHRTCQSPHDDGMASPAIDLQLRGLDQTYEANSGEFDMFMIDEMYPDKPNASSSVWPISTIASKNERRKAQNRAAQRAFRFRQQQALHDATARLHALEAELKEVHGKKQHYQQLFESLTVEYEKLLDRFEHSVGSTKSSKRS</sequence>
<dbReference type="GeneID" id="27329492"/>
<dbReference type="SUPFAM" id="SSF57959">
    <property type="entry name" value="Leucine zipper domain"/>
    <property type="match status" value="1"/>
</dbReference>
<keyword evidence="7" id="KW-1185">Reference proteome</keyword>
<dbReference type="OrthoDB" id="4147198at2759"/>
<proteinExistence type="predicted"/>
<dbReference type="VEuPathDB" id="FungiDB:PV08_02409"/>
<dbReference type="GO" id="GO:0001228">
    <property type="term" value="F:DNA-binding transcription activator activity, RNA polymerase II-specific"/>
    <property type="evidence" value="ECO:0007669"/>
    <property type="project" value="TreeGrafter"/>
</dbReference>
<dbReference type="RefSeq" id="XP_016238337.1">
    <property type="nucleotide sequence ID" value="XM_016376767.1"/>
</dbReference>
<evidence type="ECO:0000256" key="3">
    <source>
        <dbReference type="SAM" id="Coils"/>
    </source>
</evidence>
<dbReference type="GO" id="GO:0090575">
    <property type="term" value="C:RNA polymerase II transcription regulator complex"/>
    <property type="evidence" value="ECO:0007669"/>
    <property type="project" value="TreeGrafter"/>
</dbReference>
<feature type="domain" description="BZIP" evidence="5">
    <location>
        <begin position="151"/>
        <end position="166"/>
    </location>
</feature>
<feature type="region of interest" description="Disordered" evidence="4">
    <location>
        <begin position="1"/>
        <end position="33"/>
    </location>
</feature>
<accession>A0A0D1YSA9</accession>
<reference evidence="6 7" key="1">
    <citation type="submission" date="2015-01" db="EMBL/GenBank/DDBJ databases">
        <title>The Genome Sequence of Exophiala spinifera CBS89968.</title>
        <authorList>
            <consortium name="The Broad Institute Genomics Platform"/>
            <person name="Cuomo C."/>
            <person name="de Hoog S."/>
            <person name="Gorbushina A."/>
            <person name="Stielow B."/>
            <person name="Teixiera M."/>
            <person name="Abouelleil A."/>
            <person name="Chapman S.B."/>
            <person name="Priest M."/>
            <person name="Young S.K."/>
            <person name="Wortman J."/>
            <person name="Nusbaum C."/>
            <person name="Birren B."/>
        </authorList>
    </citation>
    <scope>NUCLEOTIDE SEQUENCE [LARGE SCALE GENOMIC DNA]</scope>
    <source>
        <strain evidence="6 7">CBS 89968</strain>
    </source>
</reference>
<evidence type="ECO:0000259" key="5">
    <source>
        <dbReference type="PROSITE" id="PS00036"/>
    </source>
</evidence>
<dbReference type="GO" id="GO:0000976">
    <property type="term" value="F:transcription cis-regulatory region binding"/>
    <property type="evidence" value="ECO:0007669"/>
    <property type="project" value="InterPro"/>
</dbReference>
<dbReference type="Proteomes" id="UP000053328">
    <property type="component" value="Unassembled WGS sequence"/>
</dbReference>
<dbReference type="CDD" id="cd14688">
    <property type="entry name" value="bZIP_YAP"/>
    <property type="match status" value="1"/>
</dbReference>
<keyword evidence="3" id="KW-0175">Coiled coil</keyword>
<dbReference type="Gene3D" id="1.20.5.170">
    <property type="match status" value="1"/>
</dbReference>
<dbReference type="PROSITE" id="PS00036">
    <property type="entry name" value="BZIP_BASIC"/>
    <property type="match status" value="1"/>
</dbReference>
<evidence type="ECO:0000256" key="1">
    <source>
        <dbReference type="ARBA" id="ARBA00004123"/>
    </source>
</evidence>
<protein>
    <recommendedName>
        <fullName evidence="5">BZIP domain-containing protein</fullName>
    </recommendedName>
</protein>
<dbReference type="PANTHER" id="PTHR40621">
    <property type="entry name" value="TRANSCRIPTION FACTOR KAPC-RELATED"/>
    <property type="match status" value="1"/>
</dbReference>
<dbReference type="PANTHER" id="PTHR40621:SF6">
    <property type="entry name" value="AP-1-LIKE TRANSCRIPTION FACTOR YAP1-RELATED"/>
    <property type="match status" value="1"/>
</dbReference>
<dbReference type="InterPro" id="IPR050936">
    <property type="entry name" value="AP-1-like"/>
</dbReference>
<feature type="coiled-coil region" evidence="3">
    <location>
        <begin position="171"/>
        <end position="198"/>
    </location>
</feature>
<dbReference type="InterPro" id="IPR046347">
    <property type="entry name" value="bZIP_sf"/>
</dbReference>
<organism evidence="6 7">
    <name type="scientific">Exophiala spinifera</name>
    <dbReference type="NCBI Taxonomy" id="91928"/>
    <lineage>
        <taxon>Eukaryota</taxon>
        <taxon>Fungi</taxon>
        <taxon>Dikarya</taxon>
        <taxon>Ascomycota</taxon>
        <taxon>Pezizomycotina</taxon>
        <taxon>Eurotiomycetes</taxon>
        <taxon>Chaetothyriomycetidae</taxon>
        <taxon>Chaetothyriales</taxon>
        <taxon>Herpotrichiellaceae</taxon>
        <taxon>Exophiala</taxon>
    </lineage>
</organism>
<gene>
    <name evidence="6" type="ORF">PV08_02409</name>
</gene>
<evidence type="ECO:0000256" key="2">
    <source>
        <dbReference type="ARBA" id="ARBA00023242"/>
    </source>
</evidence>
<evidence type="ECO:0000313" key="6">
    <source>
        <dbReference type="EMBL" id="KIW18121.1"/>
    </source>
</evidence>
<feature type="region of interest" description="Disordered" evidence="4">
    <location>
        <begin position="58"/>
        <end position="99"/>
    </location>
</feature>
<evidence type="ECO:0000313" key="7">
    <source>
        <dbReference type="Proteomes" id="UP000053328"/>
    </source>
</evidence>
<evidence type="ECO:0000256" key="4">
    <source>
        <dbReference type="SAM" id="MobiDB-lite"/>
    </source>
</evidence>
<dbReference type="AlphaFoldDB" id="A0A0D1YSA9"/>
<comment type="subcellular location">
    <subcellularLocation>
        <location evidence="1">Nucleus</location>
    </subcellularLocation>
</comment>
<keyword evidence="2" id="KW-0539">Nucleus</keyword>
<name>A0A0D1YSA9_9EURO</name>
<feature type="compositionally biased region" description="Basic and acidic residues" evidence="4">
    <location>
        <begin position="75"/>
        <end position="96"/>
    </location>
</feature>
<dbReference type="HOGENOM" id="CLU_1224797_0_0_1"/>
<feature type="compositionally biased region" description="Low complexity" evidence="4">
    <location>
        <begin position="62"/>
        <end position="74"/>
    </location>
</feature>
<feature type="compositionally biased region" description="Polar residues" evidence="4">
    <location>
        <begin position="16"/>
        <end position="32"/>
    </location>
</feature>